<evidence type="ECO:0000256" key="4">
    <source>
        <dbReference type="ARBA" id="ARBA00022705"/>
    </source>
</evidence>
<dbReference type="Gene3D" id="1.20.1060.10">
    <property type="entry name" value="Taq DNA Polymerase, Chain T, domain 4"/>
    <property type="match status" value="1"/>
</dbReference>
<feature type="domain" description="3'-5' exonuclease" evidence="6">
    <location>
        <begin position="105"/>
        <end position="291"/>
    </location>
</feature>
<dbReference type="RefSeq" id="WP_142506634.1">
    <property type="nucleotide sequence ID" value="NZ_FXTI01000014.1"/>
</dbReference>
<dbReference type="SUPFAM" id="SSF53098">
    <property type="entry name" value="Ribonuclease H-like"/>
    <property type="match status" value="1"/>
</dbReference>
<protein>
    <recommendedName>
        <fullName evidence="3">DNA polymerase I</fullName>
        <ecNumber evidence="2">2.7.7.7</ecNumber>
    </recommendedName>
</protein>
<dbReference type="InterPro" id="IPR002562">
    <property type="entry name" value="3'-5'_exonuclease_dom"/>
</dbReference>
<dbReference type="EMBL" id="FXTI01000014">
    <property type="protein sequence ID" value="SMO92220.1"/>
    <property type="molecule type" value="Genomic_DNA"/>
</dbReference>
<dbReference type="InterPro" id="IPR036397">
    <property type="entry name" value="RNaseH_sf"/>
</dbReference>
<dbReference type="PANTHER" id="PTHR10133:SF27">
    <property type="entry name" value="DNA POLYMERASE NU"/>
    <property type="match status" value="1"/>
</dbReference>
<evidence type="ECO:0000256" key="3">
    <source>
        <dbReference type="ARBA" id="ARBA00020311"/>
    </source>
</evidence>
<evidence type="ECO:0000259" key="7">
    <source>
        <dbReference type="SMART" id="SM00482"/>
    </source>
</evidence>
<dbReference type="Pfam" id="PF01612">
    <property type="entry name" value="DNA_pol_A_exo1"/>
    <property type="match status" value="1"/>
</dbReference>
<reference evidence="8 9" key="1">
    <citation type="submission" date="2017-05" db="EMBL/GenBank/DDBJ databases">
        <authorList>
            <person name="Varghese N."/>
            <person name="Submissions S."/>
        </authorList>
    </citation>
    <scope>NUCLEOTIDE SEQUENCE [LARGE SCALE GENOMIC DNA]</scope>
    <source>
        <strain evidence="8 9">DSM 45474</strain>
    </source>
</reference>
<dbReference type="Gene3D" id="1.10.150.20">
    <property type="entry name" value="5' to 3' exonuclease, C-terminal subdomain"/>
    <property type="match status" value="1"/>
</dbReference>
<keyword evidence="9" id="KW-1185">Reference proteome</keyword>
<dbReference type="AlphaFoldDB" id="A0A521F9Q0"/>
<dbReference type="Pfam" id="PF00476">
    <property type="entry name" value="DNA_pol_A"/>
    <property type="match status" value="1"/>
</dbReference>
<feature type="domain" description="DNA-directed DNA polymerase family A palm" evidence="7">
    <location>
        <begin position="457"/>
        <end position="667"/>
    </location>
</feature>
<dbReference type="Gene3D" id="3.30.70.370">
    <property type="match status" value="1"/>
</dbReference>
<comment type="catalytic activity">
    <reaction evidence="5">
        <text>DNA(n) + a 2'-deoxyribonucleoside 5'-triphosphate = DNA(n+1) + diphosphate</text>
        <dbReference type="Rhea" id="RHEA:22508"/>
        <dbReference type="Rhea" id="RHEA-COMP:17339"/>
        <dbReference type="Rhea" id="RHEA-COMP:17340"/>
        <dbReference type="ChEBI" id="CHEBI:33019"/>
        <dbReference type="ChEBI" id="CHEBI:61560"/>
        <dbReference type="ChEBI" id="CHEBI:173112"/>
        <dbReference type="EC" id="2.7.7.7"/>
    </reaction>
</comment>
<dbReference type="GO" id="GO:0006261">
    <property type="term" value="P:DNA-templated DNA replication"/>
    <property type="evidence" value="ECO:0007669"/>
    <property type="project" value="InterPro"/>
</dbReference>
<dbReference type="OrthoDB" id="4053at2"/>
<dbReference type="PANTHER" id="PTHR10133">
    <property type="entry name" value="DNA POLYMERASE I"/>
    <property type="match status" value="1"/>
</dbReference>
<dbReference type="PRINTS" id="PR00868">
    <property type="entry name" value="DNAPOLI"/>
</dbReference>
<dbReference type="SMART" id="SM00474">
    <property type="entry name" value="35EXOc"/>
    <property type="match status" value="1"/>
</dbReference>
<name>A0A521F9Q0_9BACL</name>
<sequence>MTVEERREKLKVVKEKKKSANETMSEAWERIYSSKLTDKDREKMDEVKAAMEAGEIERDPADMYTKKGTYKKFSKAEALRMWRVVKRTNTEKKLRNMVENTPNNYHLVTNINKLREMKKFIKSADVIAVDCETFVPEGIEGSALDPWTNKMAGFSVSTDENHFYIPLNHNEKTNLDESTVVSELKSTLESSKIVMHNAPFDCKCFWLQYKIDLISPLHADTQVMAMSLNENRKHKLKGLCEDWLQMEGDNFNELFEEGVFNTVPLKVATVYAAGDTEKTLKLYRWMLHQMSLREDLMRIKKLLFEIEMPVMKTFICSDIRGLHFDVEEARTLDKQFECEIKEISEDIYNLLGEKINLNSNQQLSNVLFNKLKLPNPENGSTSTKKVLAKISNKHPVIRKLIEYRQVHQLRKAFTNKLPNNIKPDGKIHQSHNSWGTVTGRFTCSNPNTQQMPSKRPEIRRLFKPDPGRIFVSIDYSQIELRVLAHLANDPVLIESFHKGRDIHSATAAQISGIPYEQVEERKDVDGSIEQKLRKQAKSVNFGIVYGMTPVGLSTELDISQKEAEKLIDSYFASYPSIKEYMDKQVELVRKMGYVVDLFGRKRRLGDRRRKFLTNGEKRQAGNSPVQASAATILKKSVVDLQPILPTMDVNIRLQVHDELLFDCPRDISQDNLLVIRDTMANAVKLKVPIFCDIEIYPDRWAEKVEFDNWFGRDLRV</sequence>
<dbReference type="GO" id="GO:0008408">
    <property type="term" value="F:3'-5' exonuclease activity"/>
    <property type="evidence" value="ECO:0007669"/>
    <property type="project" value="InterPro"/>
</dbReference>
<dbReference type="FunFam" id="1.10.150.20:FF:000002">
    <property type="entry name" value="DNA polymerase I"/>
    <property type="match status" value="1"/>
</dbReference>
<evidence type="ECO:0000259" key="6">
    <source>
        <dbReference type="SMART" id="SM00474"/>
    </source>
</evidence>
<proteinExistence type="inferred from homology"/>
<dbReference type="EC" id="2.7.7.7" evidence="2"/>
<dbReference type="InterPro" id="IPR001098">
    <property type="entry name" value="DNA-dir_DNA_pol_A_palm_dom"/>
</dbReference>
<dbReference type="SUPFAM" id="SSF56672">
    <property type="entry name" value="DNA/RNA polymerases"/>
    <property type="match status" value="1"/>
</dbReference>
<dbReference type="GO" id="GO:0003677">
    <property type="term" value="F:DNA binding"/>
    <property type="evidence" value="ECO:0007669"/>
    <property type="project" value="InterPro"/>
</dbReference>
<dbReference type="InterPro" id="IPR012337">
    <property type="entry name" value="RNaseH-like_sf"/>
</dbReference>
<dbReference type="GO" id="GO:0006302">
    <property type="term" value="P:double-strand break repair"/>
    <property type="evidence" value="ECO:0007669"/>
    <property type="project" value="TreeGrafter"/>
</dbReference>
<gene>
    <name evidence="8" type="ORF">SAMN06264849_11442</name>
</gene>
<dbReference type="Proteomes" id="UP000315636">
    <property type="component" value="Unassembled WGS sequence"/>
</dbReference>
<organism evidence="8 9">
    <name type="scientific">Melghirimyces algeriensis</name>
    <dbReference type="NCBI Taxonomy" id="910412"/>
    <lineage>
        <taxon>Bacteria</taxon>
        <taxon>Bacillati</taxon>
        <taxon>Bacillota</taxon>
        <taxon>Bacilli</taxon>
        <taxon>Bacillales</taxon>
        <taxon>Thermoactinomycetaceae</taxon>
        <taxon>Melghirimyces</taxon>
    </lineage>
</organism>
<evidence type="ECO:0000313" key="9">
    <source>
        <dbReference type="Proteomes" id="UP000315636"/>
    </source>
</evidence>
<dbReference type="SMART" id="SM00482">
    <property type="entry name" value="POLAc"/>
    <property type="match status" value="1"/>
</dbReference>
<dbReference type="Gene3D" id="3.30.420.10">
    <property type="entry name" value="Ribonuclease H-like superfamily/Ribonuclease H"/>
    <property type="match status" value="1"/>
</dbReference>
<dbReference type="InterPro" id="IPR002298">
    <property type="entry name" value="DNA_polymerase_A"/>
</dbReference>
<comment type="similarity">
    <text evidence="1">Belongs to the DNA polymerase type-A family.</text>
</comment>
<evidence type="ECO:0000256" key="1">
    <source>
        <dbReference type="ARBA" id="ARBA00007705"/>
    </source>
</evidence>
<evidence type="ECO:0000256" key="5">
    <source>
        <dbReference type="ARBA" id="ARBA00049244"/>
    </source>
</evidence>
<dbReference type="GO" id="GO:0003887">
    <property type="term" value="F:DNA-directed DNA polymerase activity"/>
    <property type="evidence" value="ECO:0007669"/>
    <property type="project" value="UniProtKB-EC"/>
</dbReference>
<evidence type="ECO:0000313" key="8">
    <source>
        <dbReference type="EMBL" id="SMO92220.1"/>
    </source>
</evidence>
<accession>A0A521F9Q0</accession>
<evidence type="ECO:0000256" key="2">
    <source>
        <dbReference type="ARBA" id="ARBA00012417"/>
    </source>
</evidence>
<keyword evidence="4" id="KW-0235">DNA replication</keyword>
<dbReference type="InterPro" id="IPR043502">
    <property type="entry name" value="DNA/RNA_pol_sf"/>
</dbReference>